<dbReference type="Proteomes" id="UP000470404">
    <property type="component" value="Unassembled WGS sequence"/>
</dbReference>
<feature type="compositionally biased region" description="Basic and acidic residues" evidence="1">
    <location>
        <begin position="74"/>
        <end position="83"/>
    </location>
</feature>
<feature type="region of interest" description="Disordered" evidence="1">
    <location>
        <begin position="173"/>
        <end position="221"/>
    </location>
</feature>
<evidence type="ECO:0000256" key="1">
    <source>
        <dbReference type="SAM" id="MobiDB-lite"/>
    </source>
</evidence>
<dbReference type="EMBL" id="JAAGNC010000081">
    <property type="protein sequence ID" value="NEC56827.1"/>
    <property type="molecule type" value="Genomic_DNA"/>
</dbReference>
<name>A0ABX0BMF8_9PSEU</name>
<feature type="region of interest" description="Disordered" evidence="1">
    <location>
        <begin position="53"/>
        <end position="85"/>
    </location>
</feature>
<evidence type="ECO:0000313" key="3">
    <source>
        <dbReference type="Proteomes" id="UP000470404"/>
    </source>
</evidence>
<protein>
    <submittedName>
        <fullName evidence="2">Uncharacterized protein</fullName>
    </submittedName>
</protein>
<proteinExistence type="predicted"/>
<gene>
    <name evidence="2" type="ORF">G3I59_14855</name>
</gene>
<evidence type="ECO:0000313" key="2">
    <source>
        <dbReference type="EMBL" id="NEC56827.1"/>
    </source>
</evidence>
<sequence>MIRSRLGLIQLGQSRELGIAEVHVVDESRVVEIDLIGGLRTLKIPLSVEARTDEAGEAGEQDGLEAASGEADPVEVRPGKVEEETGPVPDVARVRVPLQDLLRRPPNLNLFRRTARWHPQIRAQNFSDHPPSQRVFPSISGRTKLMLPCVRRNLLREPMRFVLLQQVQFGRPLLPHRQPQRHRPTQPDPERPASPTRPFTRSPWPTQPPPVRTPRGLAWSA</sequence>
<reference evidence="2 3" key="1">
    <citation type="submission" date="2020-01" db="EMBL/GenBank/DDBJ databases">
        <title>Insect and environment-associated Actinomycetes.</title>
        <authorList>
            <person name="Currrie C."/>
            <person name="Chevrette M."/>
            <person name="Carlson C."/>
            <person name="Stubbendieck R."/>
            <person name="Wendt-Pienkowski E."/>
        </authorList>
    </citation>
    <scope>NUCLEOTIDE SEQUENCE [LARGE SCALE GENOMIC DNA]</scope>
    <source>
        <strain evidence="2 3">SID8386</strain>
    </source>
</reference>
<comment type="caution">
    <text evidence="2">The sequence shown here is derived from an EMBL/GenBank/DDBJ whole genome shotgun (WGS) entry which is preliminary data.</text>
</comment>
<keyword evidence="3" id="KW-1185">Reference proteome</keyword>
<accession>A0ABX0BMF8</accession>
<organism evidence="2 3">
    <name type="scientific">Amycolatopsis rubida</name>
    <dbReference type="NCBI Taxonomy" id="112413"/>
    <lineage>
        <taxon>Bacteria</taxon>
        <taxon>Bacillati</taxon>
        <taxon>Actinomycetota</taxon>
        <taxon>Actinomycetes</taxon>
        <taxon>Pseudonocardiales</taxon>
        <taxon>Pseudonocardiaceae</taxon>
        <taxon>Amycolatopsis</taxon>
    </lineage>
</organism>